<proteinExistence type="predicted"/>
<evidence type="ECO:0000256" key="1">
    <source>
        <dbReference type="ARBA" id="ARBA00004651"/>
    </source>
</evidence>
<feature type="transmembrane region" description="Helical" evidence="10">
    <location>
        <begin position="349"/>
        <end position="370"/>
    </location>
</feature>
<dbReference type="InterPro" id="IPR004501">
    <property type="entry name" value="PTS_EIIC_3"/>
</dbReference>
<dbReference type="PROSITE" id="PS51105">
    <property type="entry name" value="PTS_EIIC_TYPE_3"/>
    <property type="match status" value="1"/>
</dbReference>
<evidence type="ECO:0000256" key="8">
    <source>
        <dbReference type="ARBA" id="ARBA00023136"/>
    </source>
</evidence>
<keyword evidence="6 10" id="KW-0812">Transmembrane</keyword>
<evidence type="ECO:0000259" key="11">
    <source>
        <dbReference type="PROSITE" id="PS51105"/>
    </source>
</evidence>
<dbReference type="PIRSF" id="PIRSF006351">
    <property type="entry name" value="PTS_EIIC-Cellobiose"/>
    <property type="match status" value="1"/>
</dbReference>
<feature type="transmembrane region" description="Helical" evidence="10">
    <location>
        <begin position="289"/>
        <end position="314"/>
    </location>
</feature>
<dbReference type="InterPro" id="IPR003352">
    <property type="entry name" value="PTS_EIIC"/>
</dbReference>
<feature type="transmembrane region" description="Helical" evidence="10">
    <location>
        <begin position="377"/>
        <end position="396"/>
    </location>
</feature>
<keyword evidence="8 9" id="KW-0472">Membrane</keyword>
<evidence type="ECO:0000313" key="13">
    <source>
        <dbReference type="Proteomes" id="UP001202402"/>
    </source>
</evidence>
<dbReference type="PANTHER" id="PTHR33989">
    <property type="match status" value="1"/>
</dbReference>
<evidence type="ECO:0000256" key="10">
    <source>
        <dbReference type="SAM" id="Phobius"/>
    </source>
</evidence>
<evidence type="ECO:0000313" key="12">
    <source>
        <dbReference type="EMBL" id="MCH4284978.1"/>
    </source>
</evidence>
<accession>A0ABS9R5Q0</accession>
<dbReference type="InterPro" id="IPR051088">
    <property type="entry name" value="PTS_Sugar-EIIC/EIIB"/>
</dbReference>
<organism evidence="12 13">
    <name type="scientific">Amedibacillus hominis</name>
    <dbReference type="NCBI Taxonomy" id="2897776"/>
    <lineage>
        <taxon>Bacteria</taxon>
        <taxon>Bacillati</taxon>
        <taxon>Bacillota</taxon>
        <taxon>Erysipelotrichia</taxon>
        <taxon>Erysipelotrichales</taxon>
        <taxon>Erysipelotrichaceae</taxon>
        <taxon>Amedibacillus</taxon>
    </lineage>
</organism>
<feature type="transmembrane region" description="Helical" evidence="10">
    <location>
        <begin position="326"/>
        <end position="343"/>
    </location>
</feature>
<feature type="transmembrane region" description="Helical" evidence="10">
    <location>
        <begin position="40"/>
        <end position="61"/>
    </location>
</feature>
<dbReference type="EMBL" id="JAKVPQ010000004">
    <property type="protein sequence ID" value="MCH4284978.1"/>
    <property type="molecule type" value="Genomic_DNA"/>
</dbReference>
<reference evidence="12 13" key="1">
    <citation type="submission" date="2022-02" db="EMBL/GenBank/DDBJ databases">
        <title>Genome of Erysipelotrichaceae sp. nov. NSJ-176 isolated from human feces.</title>
        <authorList>
            <person name="Abdugheni R."/>
        </authorList>
    </citation>
    <scope>NUCLEOTIDE SEQUENCE [LARGE SCALE GENOMIC DNA]</scope>
    <source>
        <strain evidence="12 13">NSJ-176</strain>
    </source>
</reference>
<keyword evidence="4 9" id="KW-0762">Sugar transport</keyword>
<gene>
    <name evidence="12" type="ORF">LQE99_07520</name>
</gene>
<dbReference type="NCBIfam" id="TIGR00410">
    <property type="entry name" value="lacE"/>
    <property type="match status" value="1"/>
</dbReference>
<comment type="function">
    <text evidence="9">The phosphoenolpyruvate-dependent sugar phosphotransferase system (PTS), a major carbohydrate active -transport system, catalyzes the phosphorylation of incoming sugar substrates concomitant with their translocation across the cell membrane.</text>
</comment>
<dbReference type="Pfam" id="PF02378">
    <property type="entry name" value="PTS_EIIC"/>
    <property type="match status" value="1"/>
</dbReference>
<feature type="transmembrane region" description="Helical" evidence="10">
    <location>
        <begin position="260"/>
        <end position="277"/>
    </location>
</feature>
<evidence type="ECO:0000256" key="3">
    <source>
        <dbReference type="ARBA" id="ARBA00022475"/>
    </source>
</evidence>
<evidence type="ECO:0000256" key="9">
    <source>
        <dbReference type="PIRNR" id="PIRNR006351"/>
    </source>
</evidence>
<feature type="transmembrane region" description="Helical" evidence="10">
    <location>
        <begin position="150"/>
        <end position="170"/>
    </location>
</feature>
<keyword evidence="3 9" id="KW-1003">Cell membrane</keyword>
<evidence type="ECO:0000256" key="6">
    <source>
        <dbReference type="ARBA" id="ARBA00022692"/>
    </source>
</evidence>
<keyword evidence="7 10" id="KW-1133">Transmembrane helix</keyword>
<feature type="transmembrane region" description="Helical" evidence="10">
    <location>
        <begin position="91"/>
        <end position="113"/>
    </location>
</feature>
<sequence>MSESKQGIMDRFQGFMEEKILPFATKLGNQRHMAAIRDGMSILIPLTIIGGLAMILAIPPVPAGLENTNFFNGLLLGWQSWAATYNATLMIPYYLTIGIISIYVVAGVSYRLAKSYEMDGINNMIAALLVFLCIAGFPDGATIQAGQLGAGAMFTGLLIAIIVVEINRFFIKKNICIKMPAAVPPNVAAPFNVLLPLGFNVILFLFLNMLSTDLTGGGLTMLIYKLFQPLISASGSLPSILLINFLMTTFWFFGIHGANMVSVVVSPITTMGLALNADAYANNLPLPQIFSGAVNGVFGNWITYTAMLIVMLLMCKSAQMKSVSRVALIPTLFNINEPMIFGIPTVLNVFTYMPLLICSMLNFSVAYLLMDANIIGRFFVTLPFTVPGPLQAFLATMDWKTIIVWFALLVVDCFIVFPFLKTYDKQLLAKEAQEEA</sequence>
<keyword evidence="5" id="KW-0598">Phosphotransferase system</keyword>
<feature type="transmembrane region" description="Helical" evidence="10">
    <location>
        <begin position="120"/>
        <end position="138"/>
    </location>
</feature>
<evidence type="ECO:0000256" key="2">
    <source>
        <dbReference type="ARBA" id="ARBA00022448"/>
    </source>
</evidence>
<name>A0ABS9R5Q0_9FIRM</name>
<feature type="transmembrane region" description="Helical" evidence="10">
    <location>
        <begin position="191"/>
        <end position="210"/>
    </location>
</feature>
<feature type="domain" description="PTS EIIC type-3" evidence="11">
    <location>
        <begin position="16"/>
        <end position="419"/>
    </location>
</feature>
<dbReference type="PANTHER" id="PTHR33989:SF8">
    <property type="entry name" value="PERMEASE IIC COMPONENT"/>
    <property type="match status" value="1"/>
</dbReference>
<dbReference type="Proteomes" id="UP001202402">
    <property type="component" value="Unassembled WGS sequence"/>
</dbReference>
<dbReference type="RefSeq" id="WP_118667164.1">
    <property type="nucleotide sequence ID" value="NZ_JAKVPQ010000004.1"/>
</dbReference>
<evidence type="ECO:0000256" key="7">
    <source>
        <dbReference type="ARBA" id="ARBA00022989"/>
    </source>
</evidence>
<feature type="transmembrane region" description="Helical" evidence="10">
    <location>
        <begin position="402"/>
        <end position="420"/>
    </location>
</feature>
<comment type="subcellular location">
    <subcellularLocation>
        <location evidence="1">Cell membrane</location>
        <topology evidence="1">Multi-pass membrane protein</topology>
    </subcellularLocation>
</comment>
<evidence type="ECO:0000256" key="5">
    <source>
        <dbReference type="ARBA" id="ARBA00022683"/>
    </source>
</evidence>
<evidence type="ECO:0000256" key="4">
    <source>
        <dbReference type="ARBA" id="ARBA00022597"/>
    </source>
</evidence>
<keyword evidence="13" id="KW-1185">Reference proteome</keyword>
<comment type="caution">
    <text evidence="12">The sequence shown here is derived from an EMBL/GenBank/DDBJ whole genome shotgun (WGS) entry which is preliminary data.</text>
</comment>
<dbReference type="InterPro" id="IPR004796">
    <property type="entry name" value="PTS_IIC_cello"/>
</dbReference>
<feature type="transmembrane region" description="Helical" evidence="10">
    <location>
        <begin position="230"/>
        <end position="253"/>
    </location>
</feature>
<keyword evidence="2 9" id="KW-0813">Transport</keyword>
<protein>
    <recommendedName>
        <fullName evidence="9">Permease IIC component</fullName>
    </recommendedName>
</protein>